<gene>
    <name evidence="13" type="primary">whiB_3</name>
    <name evidence="11" type="synonym">whiB</name>
    <name evidence="13" type="ORF">TAE01_21240</name>
</gene>
<evidence type="ECO:0000256" key="8">
    <source>
        <dbReference type="ARBA" id="ARBA00023125"/>
    </source>
</evidence>
<dbReference type="GO" id="GO:0035731">
    <property type="term" value="F:dinitrosyl-iron complex binding"/>
    <property type="evidence" value="ECO:0007669"/>
    <property type="project" value="UniProtKB-UniRule"/>
</dbReference>
<evidence type="ECO:0000256" key="5">
    <source>
        <dbReference type="ARBA" id="ARBA00023004"/>
    </source>
</evidence>
<keyword evidence="4 11" id="KW-0479">Metal-binding</keyword>
<keyword evidence="10 11" id="KW-0804">Transcription</keyword>
<dbReference type="AlphaFoldDB" id="A0A512D1I9"/>
<comment type="subcellular location">
    <subcellularLocation>
        <location evidence="1 11">Cytoplasm</location>
    </subcellularLocation>
</comment>
<dbReference type="PANTHER" id="PTHR38839">
    <property type="entry name" value="TRANSCRIPTIONAL REGULATOR WHID-RELATED"/>
    <property type="match status" value="1"/>
</dbReference>
<keyword evidence="14" id="KW-1185">Reference proteome</keyword>
<name>A0A512D1I9_9MICO</name>
<dbReference type="PROSITE" id="PS51674">
    <property type="entry name" value="4FE4S_WBL"/>
    <property type="match status" value="1"/>
</dbReference>
<accession>A0A512D1I9</accession>
<dbReference type="GO" id="GO:0051539">
    <property type="term" value="F:4 iron, 4 sulfur cluster binding"/>
    <property type="evidence" value="ECO:0007669"/>
    <property type="project" value="UniProtKB-UniRule"/>
</dbReference>
<evidence type="ECO:0000256" key="9">
    <source>
        <dbReference type="ARBA" id="ARBA00023157"/>
    </source>
</evidence>
<feature type="binding site" evidence="11">
    <location>
        <position position="22"/>
    </location>
    <ligand>
        <name>[4Fe-4S] cluster</name>
        <dbReference type="ChEBI" id="CHEBI:49883"/>
    </ligand>
</feature>
<sequence>MTVTRLPRPTYSSYEWQEQGRCRTKAVEQFFTDDQEIDQRERREKTEAARMVCGGCPVRAQCLDHALRVPETFGIWGGTTPTERAQMLWDVAG</sequence>
<evidence type="ECO:0000256" key="10">
    <source>
        <dbReference type="ARBA" id="ARBA00023163"/>
    </source>
</evidence>
<keyword evidence="6 11" id="KW-0411">Iron-sulfur</keyword>
<proteinExistence type="inferred from homology"/>
<evidence type="ECO:0000313" key="13">
    <source>
        <dbReference type="EMBL" id="GEO30314.1"/>
    </source>
</evidence>
<keyword evidence="3 11" id="KW-0004">4Fe-4S</keyword>
<dbReference type="Proteomes" id="UP000321534">
    <property type="component" value="Unassembled WGS sequence"/>
</dbReference>
<evidence type="ECO:0000256" key="4">
    <source>
        <dbReference type="ARBA" id="ARBA00022723"/>
    </source>
</evidence>
<comment type="cofactor">
    <cofactor evidence="11">
        <name>[4Fe-4S] cluster</name>
        <dbReference type="ChEBI" id="CHEBI:49883"/>
    </cofactor>
    <text evidence="11">Binds 1 [4Fe-4S] cluster per subunit. Following nitrosylation of the [4Fe-4S] cluster binds 1 [4Fe-8(NO)] cluster per subunit.</text>
</comment>
<evidence type="ECO:0000256" key="7">
    <source>
        <dbReference type="ARBA" id="ARBA00023015"/>
    </source>
</evidence>
<keyword evidence="9 11" id="KW-1015">Disulfide bond</keyword>
<evidence type="ECO:0000259" key="12">
    <source>
        <dbReference type="PROSITE" id="PS51674"/>
    </source>
</evidence>
<evidence type="ECO:0000256" key="3">
    <source>
        <dbReference type="ARBA" id="ARBA00022485"/>
    </source>
</evidence>
<dbReference type="GO" id="GO:0046872">
    <property type="term" value="F:metal ion binding"/>
    <property type="evidence" value="ECO:0007669"/>
    <property type="project" value="UniProtKB-KW"/>
</dbReference>
<keyword evidence="8 11" id="KW-0238">DNA-binding</keyword>
<comment type="function">
    <text evidence="11">Acts as a transcriptional regulator. Probably redox-responsive. The apo- but not holo-form probably binds DNA.</text>
</comment>
<dbReference type="GO" id="GO:0045454">
    <property type="term" value="P:cell redox homeostasis"/>
    <property type="evidence" value="ECO:0007669"/>
    <property type="project" value="TreeGrafter"/>
</dbReference>
<comment type="similarity">
    <text evidence="2 11">Belongs to the WhiB family.</text>
</comment>
<dbReference type="InterPro" id="IPR034768">
    <property type="entry name" value="4FE4S_WBL"/>
</dbReference>
<evidence type="ECO:0000256" key="1">
    <source>
        <dbReference type="ARBA" id="ARBA00004496"/>
    </source>
</evidence>
<evidence type="ECO:0000256" key="6">
    <source>
        <dbReference type="ARBA" id="ARBA00023014"/>
    </source>
</evidence>
<comment type="caution">
    <text evidence="13">The sequence shown here is derived from an EMBL/GenBank/DDBJ whole genome shotgun (WGS) entry which is preliminary data.</text>
</comment>
<feature type="binding site" evidence="11">
    <location>
        <position position="62"/>
    </location>
    <ligand>
        <name>[4Fe-4S] cluster</name>
        <dbReference type="ChEBI" id="CHEBI:49883"/>
    </ligand>
</feature>
<dbReference type="InterPro" id="IPR003482">
    <property type="entry name" value="Whib"/>
</dbReference>
<keyword evidence="11" id="KW-0963">Cytoplasm</keyword>
<evidence type="ECO:0000256" key="2">
    <source>
        <dbReference type="ARBA" id="ARBA00006597"/>
    </source>
</evidence>
<feature type="domain" description="4Fe-4S Wbl-type" evidence="12">
    <location>
        <begin position="21"/>
        <end position="86"/>
    </location>
</feature>
<protein>
    <recommendedName>
        <fullName evidence="11">Transcriptional regulator WhiB</fullName>
    </recommendedName>
</protein>
<dbReference type="RefSeq" id="WP_147066153.1">
    <property type="nucleotide sequence ID" value="NZ_BAAARO010000016.1"/>
</dbReference>
<reference evidence="13 14" key="1">
    <citation type="submission" date="2019-07" db="EMBL/GenBank/DDBJ databases">
        <title>Whole genome shotgun sequence of Terrabacter aerolatus NBRC 106305.</title>
        <authorList>
            <person name="Hosoyama A."/>
            <person name="Uohara A."/>
            <person name="Ohji S."/>
            <person name="Ichikawa N."/>
        </authorList>
    </citation>
    <scope>NUCLEOTIDE SEQUENCE [LARGE SCALE GENOMIC DNA]</scope>
    <source>
        <strain evidence="13 14">NBRC 106305</strain>
    </source>
</reference>
<dbReference type="OrthoDB" id="4954884at2"/>
<evidence type="ECO:0000313" key="14">
    <source>
        <dbReference type="Proteomes" id="UP000321534"/>
    </source>
</evidence>
<keyword evidence="7 11" id="KW-0805">Transcription regulation</keyword>
<comment type="PTM">
    <text evidence="11">The Fe-S cluster can be nitrosylated by nitric oxide (NO).</text>
</comment>
<dbReference type="HAMAP" id="MF_01479">
    <property type="entry name" value="WhiB"/>
    <property type="match status" value="1"/>
</dbReference>
<feature type="binding site" evidence="11">
    <location>
        <position position="56"/>
    </location>
    <ligand>
        <name>[4Fe-4S] cluster</name>
        <dbReference type="ChEBI" id="CHEBI:49883"/>
    </ligand>
</feature>
<dbReference type="GO" id="GO:0005737">
    <property type="term" value="C:cytoplasm"/>
    <property type="evidence" value="ECO:0007669"/>
    <property type="project" value="UniProtKB-SubCell"/>
</dbReference>
<feature type="binding site" evidence="11">
    <location>
        <position position="53"/>
    </location>
    <ligand>
        <name>[4Fe-4S] cluster</name>
        <dbReference type="ChEBI" id="CHEBI:49883"/>
    </ligand>
</feature>
<evidence type="ECO:0000256" key="11">
    <source>
        <dbReference type="HAMAP-Rule" id="MF_01479"/>
    </source>
</evidence>
<comment type="PTM">
    <text evidence="11">Upon Fe-S cluster removal intramolecular disulfide bonds are formed.</text>
</comment>
<keyword evidence="5 11" id="KW-0408">Iron</keyword>
<dbReference type="Pfam" id="PF02467">
    <property type="entry name" value="Whib"/>
    <property type="match status" value="1"/>
</dbReference>
<organism evidence="13 14">
    <name type="scientific">Terrabacter aerolatus</name>
    <dbReference type="NCBI Taxonomy" id="422442"/>
    <lineage>
        <taxon>Bacteria</taxon>
        <taxon>Bacillati</taxon>
        <taxon>Actinomycetota</taxon>
        <taxon>Actinomycetes</taxon>
        <taxon>Micrococcales</taxon>
        <taxon>Intrasporangiaceae</taxon>
        <taxon>Terrabacter</taxon>
    </lineage>
</organism>
<dbReference type="GO" id="GO:0047134">
    <property type="term" value="F:protein-disulfide reductase [NAD(P)H] activity"/>
    <property type="evidence" value="ECO:0007669"/>
    <property type="project" value="TreeGrafter"/>
</dbReference>
<dbReference type="GO" id="GO:0003677">
    <property type="term" value="F:DNA binding"/>
    <property type="evidence" value="ECO:0007669"/>
    <property type="project" value="UniProtKB-UniRule"/>
</dbReference>
<dbReference type="GO" id="GO:0045892">
    <property type="term" value="P:negative regulation of DNA-templated transcription"/>
    <property type="evidence" value="ECO:0007669"/>
    <property type="project" value="TreeGrafter"/>
</dbReference>
<dbReference type="EMBL" id="BJYX01000009">
    <property type="protein sequence ID" value="GEO30314.1"/>
    <property type="molecule type" value="Genomic_DNA"/>
</dbReference>